<proteinExistence type="predicted"/>
<name>A0A412FZ01_9FIRM</name>
<dbReference type="Proteomes" id="UP000284178">
    <property type="component" value="Unassembled WGS sequence"/>
</dbReference>
<reference evidence="2 3" key="1">
    <citation type="submission" date="2018-08" db="EMBL/GenBank/DDBJ databases">
        <title>A genome reference for cultivated species of the human gut microbiota.</title>
        <authorList>
            <person name="Zou Y."/>
            <person name="Xue W."/>
            <person name="Luo G."/>
        </authorList>
    </citation>
    <scope>NUCLEOTIDE SEQUENCE [LARGE SCALE GENOMIC DNA]</scope>
    <source>
        <strain evidence="2 3">AF24-29</strain>
    </source>
</reference>
<feature type="compositionally biased region" description="Polar residues" evidence="1">
    <location>
        <begin position="77"/>
        <end position="91"/>
    </location>
</feature>
<dbReference type="RefSeq" id="WP_117895169.1">
    <property type="nucleotide sequence ID" value="NZ_CAUBZB010000001.1"/>
</dbReference>
<evidence type="ECO:0000313" key="2">
    <source>
        <dbReference type="EMBL" id="RGR73404.1"/>
    </source>
</evidence>
<dbReference type="EMBL" id="QRUP01000012">
    <property type="protein sequence ID" value="RGR73404.1"/>
    <property type="molecule type" value="Genomic_DNA"/>
</dbReference>
<dbReference type="AlphaFoldDB" id="A0A412FZ01"/>
<accession>A0A412FZ01</accession>
<evidence type="ECO:0000313" key="3">
    <source>
        <dbReference type="Proteomes" id="UP000284178"/>
    </source>
</evidence>
<feature type="region of interest" description="Disordered" evidence="1">
    <location>
        <begin position="76"/>
        <end position="107"/>
    </location>
</feature>
<sequence length="107" mass="12127">MKNDTLLEELAQCCGCLYLSDLRRPSAVNRMMILATLQELNAEDYPLNQWKRVWLYLTDLPLPAERTASDLRGTLLEQLTSPKTPVGSEQTGHGKAWAKRGNPQRTK</sequence>
<protein>
    <submittedName>
        <fullName evidence="2">Uncharacterized protein</fullName>
    </submittedName>
</protein>
<evidence type="ECO:0000256" key="1">
    <source>
        <dbReference type="SAM" id="MobiDB-lite"/>
    </source>
</evidence>
<comment type="caution">
    <text evidence="2">The sequence shown here is derived from an EMBL/GenBank/DDBJ whole genome shotgun (WGS) entry which is preliminary data.</text>
</comment>
<gene>
    <name evidence="2" type="ORF">DWY25_10385</name>
</gene>
<organism evidence="2 3">
    <name type="scientific">Holdemania filiformis</name>
    <dbReference type="NCBI Taxonomy" id="61171"/>
    <lineage>
        <taxon>Bacteria</taxon>
        <taxon>Bacillati</taxon>
        <taxon>Bacillota</taxon>
        <taxon>Erysipelotrichia</taxon>
        <taxon>Erysipelotrichales</taxon>
        <taxon>Erysipelotrichaceae</taxon>
        <taxon>Holdemania</taxon>
    </lineage>
</organism>
<keyword evidence="3" id="KW-1185">Reference proteome</keyword>